<gene>
    <name evidence="3" type="ORF">GCM10022226_43020</name>
</gene>
<feature type="region of interest" description="Disordered" evidence="1">
    <location>
        <begin position="49"/>
        <end position="102"/>
    </location>
</feature>
<dbReference type="EMBL" id="BAAAZR010000010">
    <property type="protein sequence ID" value="GAA3817863.1"/>
    <property type="molecule type" value="Genomic_DNA"/>
</dbReference>
<dbReference type="InterPro" id="IPR011990">
    <property type="entry name" value="TPR-like_helical_dom_sf"/>
</dbReference>
<reference evidence="4" key="1">
    <citation type="journal article" date="2019" name="Int. J. Syst. Evol. Microbiol.">
        <title>The Global Catalogue of Microorganisms (GCM) 10K type strain sequencing project: providing services to taxonomists for standard genome sequencing and annotation.</title>
        <authorList>
            <consortium name="The Broad Institute Genomics Platform"/>
            <consortium name="The Broad Institute Genome Sequencing Center for Infectious Disease"/>
            <person name="Wu L."/>
            <person name="Ma J."/>
        </authorList>
    </citation>
    <scope>NUCLEOTIDE SEQUENCE [LARGE SCALE GENOMIC DNA]</scope>
    <source>
        <strain evidence="4">JCM 16908</strain>
    </source>
</reference>
<protein>
    <recommendedName>
        <fullName evidence="2">Bacterial transcriptional activator domain-containing protein</fullName>
    </recommendedName>
</protein>
<comment type="caution">
    <text evidence="3">The sequence shown here is derived from an EMBL/GenBank/DDBJ whole genome shotgun (WGS) entry which is preliminary data.</text>
</comment>
<name>A0ABP7IGP6_9ACTN</name>
<evidence type="ECO:0000259" key="2">
    <source>
        <dbReference type="Pfam" id="PF03704"/>
    </source>
</evidence>
<keyword evidence="4" id="KW-1185">Reference proteome</keyword>
<feature type="domain" description="Bacterial transcriptional activator" evidence="2">
    <location>
        <begin position="1"/>
        <end position="43"/>
    </location>
</feature>
<evidence type="ECO:0000313" key="4">
    <source>
        <dbReference type="Proteomes" id="UP001500888"/>
    </source>
</evidence>
<dbReference type="Proteomes" id="UP001500888">
    <property type="component" value="Unassembled WGS sequence"/>
</dbReference>
<dbReference type="InterPro" id="IPR005158">
    <property type="entry name" value="BTAD"/>
</dbReference>
<dbReference type="Pfam" id="PF03704">
    <property type="entry name" value="BTAD"/>
    <property type="match status" value="1"/>
</dbReference>
<dbReference type="SUPFAM" id="SSF48452">
    <property type="entry name" value="TPR-like"/>
    <property type="match status" value="1"/>
</dbReference>
<proteinExistence type="predicted"/>
<sequence length="204" mass="22212">MRALYASDRRADTLDAYRRARQALIEELGLEPGRGLQELHQVIPDGRPVPAPDAAVPGHTAAPPSTCEAGNPGTGIAPPGNAPGRGGVHRPTRQRTEPPRRTRIEDLSVRSAFTFSHRGLENDPSGRDLTRLFCLLGVSRRPQATIPLAAALAGTDLDQAQKLLGKLLDICFLKSVEPDCYQMPDLLRLFAREQAHRHMTSCGM</sequence>
<evidence type="ECO:0000313" key="3">
    <source>
        <dbReference type="EMBL" id="GAA3817863.1"/>
    </source>
</evidence>
<accession>A0ABP7IGP6</accession>
<dbReference type="Gene3D" id="1.25.40.10">
    <property type="entry name" value="Tetratricopeptide repeat domain"/>
    <property type="match status" value="1"/>
</dbReference>
<evidence type="ECO:0000256" key="1">
    <source>
        <dbReference type="SAM" id="MobiDB-lite"/>
    </source>
</evidence>
<organism evidence="3 4">
    <name type="scientific">Sphaerisporangium flaviroseum</name>
    <dbReference type="NCBI Taxonomy" id="509199"/>
    <lineage>
        <taxon>Bacteria</taxon>
        <taxon>Bacillati</taxon>
        <taxon>Actinomycetota</taxon>
        <taxon>Actinomycetes</taxon>
        <taxon>Streptosporangiales</taxon>
        <taxon>Streptosporangiaceae</taxon>
        <taxon>Sphaerisporangium</taxon>
    </lineage>
</organism>